<dbReference type="GO" id="GO:0015627">
    <property type="term" value="C:type II protein secretion system complex"/>
    <property type="evidence" value="ECO:0007669"/>
    <property type="project" value="InterPro"/>
</dbReference>
<evidence type="ECO:0000256" key="1">
    <source>
        <dbReference type="ARBA" id="ARBA00004533"/>
    </source>
</evidence>
<dbReference type="NCBIfam" id="TIGR01709">
    <property type="entry name" value="typeII_sec_gspL"/>
    <property type="match status" value="1"/>
</dbReference>
<dbReference type="InterPro" id="IPR007812">
    <property type="entry name" value="T2SS_protein-GspL"/>
</dbReference>
<comment type="subcellular location">
    <subcellularLocation>
        <location evidence="1">Cell inner membrane</location>
    </subcellularLocation>
</comment>
<dbReference type="SUPFAM" id="SSF53067">
    <property type="entry name" value="Actin-like ATPase domain"/>
    <property type="match status" value="1"/>
</dbReference>
<keyword evidence="8" id="KW-1133">Transmembrane helix</keyword>
<evidence type="ECO:0000313" key="12">
    <source>
        <dbReference type="EMBL" id="PPA74047.1"/>
    </source>
</evidence>
<keyword evidence="4" id="KW-1003">Cell membrane</keyword>
<dbReference type="GO" id="GO:0005886">
    <property type="term" value="C:plasma membrane"/>
    <property type="evidence" value="ECO:0007669"/>
    <property type="project" value="UniProtKB-SubCell"/>
</dbReference>
<dbReference type="GO" id="GO:0009276">
    <property type="term" value="C:Gram-negative-bacterium-type cell wall"/>
    <property type="evidence" value="ECO:0007669"/>
    <property type="project" value="InterPro"/>
</dbReference>
<dbReference type="Gene3D" id="3.30.420.380">
    <property type="match status" value="1"/>
</dbReference>
<keyword evidence="5" id="KW-0997">Cell inner membrane</keyword>
<evidence type="ECO:0000256" key="9">
    <source>
        <dbReference type="ARBA" id="ARBA00023136"/>
    </source>
</evidence>
<evidence type="ECO:0000256" key="8">
    <source>
        <dbReference type="ARBA" id="ARBA00022989"/>
    </source>
</evidence>
<evidence type="ECO:0000313" key="13">
    <source>
        <dbReference type="Proteomes" id="UP000239990"/>
    </source>
</evidence>
<evidence type="ECO:0000256" key="4">
    <source>
        <dbReference type="ARBA" id="ARBA00022475"/>
    </source>
</evidence>
<name>A0A2S5GLV9_9BURK</name>
<keyword evidence="6" id="KW-0812">Transmembrane</keyword>
<dbReference type="GO" id="GO:0015628">
    <property type="term" value="P:protein secretion by the type II secretion system"/>
    <property type="evidence" value="ECO:0007669"/>
    <property type="project" value="InterPro"/>
</dbReference>
<evidence type="ECO:0000256" key="6">
    <source>
        <dbReference type="ARBA" id="ARBA00022692"/>
    </source>
</evidence>
<feature type="domain" description="GspL periplasmic" evidence="11">
    <location>
        <begin position="215"/>
        <end position="335"/>
    </location>
</feature>
<evidence type="ECO:0000256" key="10">
    <source>
        <dbReference type="SAM" id="MobiDB-lite"/>
    </source>
</evidence>
<comment type="caution">
    <text evidence="12">The sequence shown here is derived from an EMBL/GenBank/DDBJ whole genome shotgun (WGS) entry which is preliminary data.</text>
</comment>
<evidence type="ECO:0000256" key="3">
    <source>
        <dbReference type="ARBA" id="ARBA00022448"/>
    </source>
</evidence>
<proteinExistence type="inferred from homology"/>
<dbReference type="OrthoDB" id="7022366at2"/>
<evidence type="ECO:0000259" key="11">
    <source>
        <dbReference type="Pfam" id="PF12693"/>
    </source>
</evidence>
<keyword evidence="7" id="KW-0653">Protein transport</keyword>
<evidence type="ECO:0000256" key="5">
    <source>
        <dbReference type="ARBA" id="ARBA00022519"/>
    </source>
</evidence>
<sequence length="368" mass="39003">MDKRNPLKNALRIALAPLDEFSADSPLPYAWFDRRGRCAQQGELPLHALGNAYPNAVCEAVLHPRDVIATTIRIPAVPRARFAAAVHGALEPLVLSDLEALAIGFSPRAADGSVALAWSPREPVRRAWALLSTHGLRVDALIAPQTLGTTVAGPSSEPSAPLSSTLSSAPSSPPSSAFDADLSATPLRDPADPRWLAPSPSWSLAMPRLAPVRASRWRPVWRWGAAAAVVWIAGLNLYASRLSAEADALTAGMRQQVLAAFPDLPVVLDPARQAQQGLDALQANRGAASAGDFLPLARAAAQTLPFAADKVARLTYADQALTLQLADAGADAQRVSETPALIQQAAALGLKLERGDTDNTWRITRKQP</sequence>
<protein>
    <submittedName>
        <fullName evidence="12">General secretion pathway protein GspL</fullName>
    </submittedName>
</protein>
<feature type="compositionally biased region" description="Low complexity" evidence="10">
    <location>
        <begin position="152"/>
        <end position="184"/>
    </location>
</feature>
<dbReference type="Pfam" id="PF12693">
    <property type="entry name" value="GspL_C"/>
    <property type="match status" value="1"/>
</dbReference>
<reference evidence="12 13" key="1">
    <citation type="submission" date="2018-02" db="EMBL/GenBank/DDBJ databases">
        <title>Draft Genome of Achromobacter spanius stain 6.</title>
        <authorList>
            <person name="Gunasekera T.S."/>
            <person name="Radwan O."/>
            <person name="Ruiz O.N."/>
        </authorList>
    </citation>
    <scope>NUCLEOTIDE SEQUENCE [LARGE SCALE GENOMIC DNA]</scope>
    <source>
        <strain evidence="12 13">6</strain>
    </source>
</reference>
<keyword evidence="3" id="KW-0813">Transport</keyword>
<gene>
    <name evidence="12" type="ORF">C4E15_22060</name>
</gene>
<dbReference type="InterPro" id="IPR043129">
    <property type="entry name" value="ATPase_NBD"/>
</dbReference>
<dbReference type="Proteomes" id="UP000239990">
    <property type="component" value="Unassembled WGS sequence"/>
</dbReference>
<evidence type="ECO:0000256" key="2">
    <source>
        <dbReference type="ARBA" id="ARBA00005318"/>
    </source>
</evidence>
<evidence type="ECO:0000256" key="7">
    <source>
        <dbReference type="ARBA" id="ARBA00022927"/>
    </source>
</evidence>
<organism evidence="12 13">
    <name type="scientific">Achromobacter spanius</name>
    <dbReference type="NCBI Taxonomy" id="217203"/>
    <lineage>
        <taxon>Bacteria</taxon>
        <taxon>Pseudomonadati</taxon>
        <taxon>Pseudomonadota</taxon>
        <taxon>Betaproteobacteria</taxon>
        <taxon>Burkholderiales</taxon>
        <taxon>Alcaligenaceae</taxon>
        <taxon>Achromobacter</taxon>
    </lineage>
</organism>
<feature type="region of interest" description="Disordered" evidence="10">
    <location>
        <begin position="149"/>
        <end position="192"/>
    </location>
</feature>
<comment type="similarity">
    <text evidence="2">Belongs to the GSP L family.</text>
</comment>
<accession>A0A2S5GLV9</accession>
<keyword evidence="9" id="KW-0472">Membrane</keyword>
<dbReference type="EMBL" id="PREU01000011">
    <property type="protein sequence ID" value="PPA74047.1"/>
    <property type="molecule type" value="Genomic_DNA"/>
</dbReference>
<dbReference type="InterPro" id="IPR025691">
    <property type="entry name" value="GspL_pp_dom"/>
</dbReference>
<dbReference type="AlphaFoldDB" id="A0A2S5GLV9"/>